<dbReference type="GO" id="GO:0017000">
    <property type="term" value="P:antibiotic biosynthetic process"/>
    <property type="evidence" value="ECO:0007669"/>
    <property type="project" value="UniProtKB-ARBA"/>
</dbReference>
<dbReference type="Gene3D" id="2.30.38.10">
    <property type="entry name" value="Luciferase, Domain 3"/>
    <property type="match status" value="1"/>
</dbReference>
<dbReference type="Gene3D" id="1.10.1200.10">
    <property type="entry name" value="ACP-like"/>
    <property type="match status" value="2"/>
</dbReference>
<dbReference type="RefSeq" id="WP_191207363.1">
    <property type="nucleotide sequence ID" value="NZ_BAABKL010000025.1"/>
</dbReference>
<dbReference type="InterPro" id="IPR042099">
    <property type="entry name" value="ANL_N_sf"/>
</dbReference>
<feature type="compositionally biased region" description="Pro residues" evidence="6">
    <location>
        <begin position="1086"/>
        <end position="1099"/>
    </location>
</feature>
<dbReference type="Proteomes" id="UP000632289">
    <property type="component" value="Unassembled WGS sequence"/>
</dbReference>
<comment type="similarity">
    <text evidence="2">Belongs to the ATP-dependent AMP-binding enzyme family.</text>
</comment>
<feature type="domain" description="Carrier" evidence="7">
    <location>
        <begin position="2087"/>
        <end position="2163"/>
    </location>
</feature>
<evidence type="ECO:0000256" key="2">
    <source>
        <dbReference type="ARBA" id="ARBA00006432"/>
    </source>
</evidence>
<evidence type="ECO:0000256" key="5">
    <source>
        <dbReference type="ARBA" id="ARBA00022598"/>
    </source>
</evidence>
<dbReference type="SUPFAM" id="SSF56801">
    <property type="entry name" value="Acetyl-CoA synthetase-like"/>
    <property type="match status" value="2"/>
</dbReference>
<dbReference type="GO" id="GO:0008610">
    <property type="term" value="P:lipid biosynthetic process"/>
    <property type="evidence" value="ECO:0007669"/>
    <property type="project" value="UniProtKB-ARBA"/>
</dbReference>
<dbReference type="Gene3D" id="3.30.300.30">
    <property type="match status" value="2"/>
</dbReference>
<dbReference type="Pfam" id="PF13193">
    <property type="entry name" value="AMP-binding_C"/>
    <property type="match status" value="2"/>
</dbReference>
<dbReference type="Pfam" id="PF00550">
    <property type="entry name" value="PP-binding"/>
    <property type="match status" value="2"/>
</dbReference>
<dbReference type="InterPro" id="IPR000873">
    <property type="entry name" value="AMP-dep_synth/lig_dom"/>
</dbReference>
<dbReference type="Pfam" id="PF07993">
    <property type="entry name" value="NAD_binding_4"/>
    <property type="match status" value="1"/>
</dbReference>
<dbReference type="GO" id="GO:0043041">
    <property type="term" value="P:amino acid activation for nonribosomal peptide biosynthetic process"/>
    <property type="evidence" value="ECO:0007669"/>
    <property type="project" value="TreeGrafter"/>
</dbReference>
<evidence type="ECO:0000256" key="1">
    <source>
        <dbReference type="ARBA" id="ARBA00001957"/>
    </source>
</evidence>
<feature type="compositionally biased region" description="Basic and acidic residues" evidence="6">
    <location>
        <begin position="1001"/>
        <end position="1013"/>
    </location>
</feature>
<dbReference type="FunFam" id="3.40.50.980:FF:000001">
    <property type="entry name" value="Non-ribosomal peptide synthetase"/>
    <property type="match status" value="2"/>
</dbReference>
<dbReference type="InterPro" id="IPR010071">
    <property type="entry name" value="AA_adenyl_dom"/>
</dbReference>
<gene>
    <name evidence="8" type="ORF">IF129_00470</name>
</gene>
<dbReference type="InterPro" id="IPR009081">
    <property type="entry name" value="PP-bd_ACP"/>
</dbReference>
<evidence type="ECO:0000256" key="3">
    <source>
        <dbReference type="ARBA" id="ARBA00022450"/>
    </source>
</evidence>
<evidence type="ECO:0000256" key="4">
    <source>
        <dbReference type="ARBA" id="ARBA00022553"/>
    </source>
</evidence>
<dbReference type="SMART" id="SM00823">
    <property type="entry name" value="PKS_PP"/>
    <property type="match status" value="2"/>
</dbReference>
<dbReference type="GO" id="GO:0005737">
    <property type="term" value="C:cytoplasm"/>
    <property type="evidence" value="ECO:0007669"/>
    <property type="project" value="TreeGrafter"/>
</dbReference>
<dbReference type="Gene3D" id="3.40.50.12780">
    <property type="entry name" value="N-terminal domain of ligase-like"/>
    <property type="match status" value="1"/>
</dbReference>
<keyword evidence="5" id="KW-0436">Ligase</keyword>
<evidence type="ECO:0000313" key="9">
    <source>
        <dbReference type="Proteomes" id="UP000632289"/>
    </source>
</evidence>
<comment type="caution">
    <text evidence="8">The sequence shown here is derived from an EMBL/GenBank/DDBJ whole genome shotgun (WGS) entry which is preliminary data.</text>
</comment>
<dbReference type="InterPro" id="IPR036736">
    <property type="entry name" value="ACP-like_sf"/>
</dbReference>
<dbReference type="InterPro" id="IPR001242">
    <property type="entry name" value="Condensation_dom"/>
</dbReference>
<dbReference type="SUPFAM" id="SSF51735">
    <property type="entry name" value="NAD(P)-binding Rossmann-fold domains"/>
    <property type="match status" value="1"/>
</dbReference>
<dbReference type="GO" id="GO:0031177">
    <property type="term" value="F:phosphopantetheine binding"/>
    <property type="evidence" value="ECO:0007669"/>
    <property type="project" value="InterPro"/>
</dbReference>
<keyword evidence="9" id="KW-1185">Reference proteome</keyword>
<dbReference type="InterPro" id="IPR023213">
    <property type="entry name" value="CAT-like_dom_sf"/>
</dbReference>
<dbReference type="InterPro" id="IPR013120">
    <property type="entry name" value="FAR_NAD-bd"/>
</dbReference>
<dbReference type="FunFam" id="3.40.50.12780:FF:000012">
    <property type="entry name" value="Non-ribosomal peptide synthetase"/>
    <property type="match status" value="2"/>
</dbReference>
<dbReference type="InterPro" id="IPR045851">
    <property type="entry name" value="AMP-bd_C_sf"/>
</dbReference>
<dbReference type="FunFam" id="3.30.300.30:FF:000010">
    <property type="entry name" value="Enterobactin synthetase component F"/>
    <property type="match status" value="1"/>
</dbReference>
<sequence length="2563" mass="276702">MTVDAHHGSPAGPATVPGAPQSGTDEHCYVLPTSFGQRRLWFLAQLAPDSAAAYLGHGATRLRGPLDTALLQRSVDTLVRRHETLRTSLAELDGEPVQLVRPDGRLPVTVTDLSASADPEAGLRTLVEREVARPFPLDTAPLARVTLYRLAPEDHVLVVTFHHGIGDMWSGAVLVRELAACYRAHARGAEPELPDLPVQYGDYAAWQRELLESGELLGQIAYWRRRLADLPVLELACDRPRPAVQSFRGAVRTARLPAPLVRGLRRLGRERGASLFMVLLAGFSVLMSRYSGQRDVPVGSPVAGRDRPELEHLIGLFINTLVLRTDVSGDPSFAELVDRARETSLEAYAHADVPFERLVEELRPPRDLSRGALAQVMLMLGNTPRDDLRMPGLETEPVRIDPGTAKLDLFLTFLPETGTETGADPDASGEDGGLRAELEYSTDLFDPATADRMLTQLCTLLEAAAAAPHRRLSELPALPEDEARLLERWGTGGTAPVRDVLLHDMVREQTARDGGRTAVFLDGSRLTYAELDARANRLAHHLRRLGVRPEERVAVFTERTPDLLVALLGVLRSGGAYVPVDPDYPAERVRYLLADSGARFLVGHTSLTDRLPEHDVHLVLLDEERCRAAVEAESAEYPETVNGPQDLAYVIYTSGSTGRPKGVLVPHGRLPNLLDSMRRAPGLSEHDVVAATITHAFDMSVLDFFLPLTTGAAVALVPRADAVDGDRLAARMAATGATYWQATPAAWQLLLDTGWRASGPFRGLCGAEPLSSELARRMARAGVEVWQVYGPTETTVWASCHRYTEGEDPVPLGRPLPNTRFLVLDAAGRPVPLGVPGELYIGGPGVTRGYHGKPELTRAHFVPDPRGGEGAGRVYRTGDLVRYRADGTLEFVGRADSQVKVRGFRVEPGEVAAVLREHGDVRDAVVVLREDTPGDRRLVGYAVPEGVPDDVDALAGELRRTARARLPEYMVPAAVVVLPAFPRTPNGKVDRRALPAPGAASRDRAPEFTEPRTATERQVAAVWADVLGLESVGAHDDFFTLGGHSLLGARAAVRLGEKRGVKVPVRLLFDHRTVAALAAKLDGPTASPPEPRDGPAPLPRRPEADGPHRGRLLLPASPGQKRLWFLHRLEPDSARAYLMPGRVELDGPLDADVLRRAVNLLVERHETLRTAFAEVDGELFQAVAPAARVPVAALDLTALPEGERAAARERLLNEAASTPFDLGRPPLVRVTLLRTAPERHVLTVVFHHAVCDRWSVAVFVRELVAAYDALLRGGEADLPHLPVQYGDHAAWQRDLLAGPEADRRLAHWRDRLRDLPVLDLPTDRPRPAVQTFRGARRVRALPVELVRALEEVGRRGDATVFMVLLAAYGVLLSRHSGQRDLAVGSPVAGRDRSEAEHLIGFFVNTLVLRTDLTGDPSFTELMARVRSTCLDAYAHADVPFERLVDEVGAARDLSRAPLVQAVLSFGNIDIPEVRMGGADVRPLETSTGTSKFDLVLEVLPRGGAWQAALEYNTDLFDEATADRLLDHLTEILDAVAEAPGRRLSELPATRAADRADLERWGRGPDRALPGAPAHLLFEEQVRERPDATALFGPGGELAYARLNARANRLARRLRTLGVGPGTLVALCAHRSADTYTGILGILKAGGAYVPVDPGHPPERVRYLLADSAASVVLTQQDVRERLGGLLGARHRHVVLLDRDHREDPGPGDADATDLKPLSGPDDPAYVIYTSGSTGRPKGTVVTHRGVADLHLSRDLIPVGPDDRVLAFASTGFDASVWEWTMALLGGGALVLPPADDAAAGVDVAETVRDHAVTVALLPPSLLALLDPAETPTLRTVVSGGEDCSAAVAARWAPYVRLVNAYGPTEATVYATLSGALTGAGHPPIGRPVPNARLSVTDADGRPVPVGAPGELRIAGPGVARGYLGRADLTAERFLPDPEHPGDPAPRVYRTGDLVRYLPTGELEYLGRQDEQTKIRGFRIEPGEVEAVLRGHRSVADVVVAAREDGVGDRTLVAYVVPRPSTASDGAAGTRLIGELRALAREHLPAYLVPAHLMLLTALPSTPTGKVDRAALPAPVTGGAHADGTRTAPATPTEERLCGLFARVLGAERVGALDDFFALGGNSLSLSRLHALVRDAWPQARVPLRLLFEQPTPRAVAEAVTGGPEGHHAPDPAADVSLDPAVRVRGAWTWREHPRTILLTGATGFLGAFLLKALLETTSARVVCLVRAEGPERAAARLEEHLRGLGLWDERTRARTRALPGDFSRPALGLGEEAFARLAADVDEIHHCGASVNFGRPYADLREANVGGVREILRLACTGPVKPVHHVSTLSVFSLRGEGDLMAYEDELPAEPPSAENGYNQSKWVAEKIVALARERGVPVSVYRPGRIAGDTVSGIWRTDDVFCHVLRACAVVGAVPELAFSTDIVPVDHIAAVIARVARARENLGGTYQFAGAERLRFDTVSEALERAGYPARRLPYPDWYELCRRHAESRSDSGLGPTLSLFGKRVEDDRGGLREPVFDTAHTRRASGGLRPATVDAALLERYLRSLAATGFLPPPSSKGTA</sequence>
<dbReference type="GO" id="GO:0072330">
    <property type="term" value="P:monocarboxylic acid biosynthetic process"/>
    <property type="evidence" value="ECO:0007669"/>
    <property type="project" value="UniProtKB-ARBA"/>
</dbReference>
<dbReference type="InterPro" id="IPR025110">
    <property type="entry name" value="AMP-bd_C"/>
</dbReference>
<dbReference type="Pfam" id="PF00668">
    <property type="entry name" value="Condensation"/>
    <property type="match status" value="2"/>
</dbReference>
<dbReference type="Gene3D" id="3.40.50.720">
    <property type="entry name" value="NAD(P)-binding Rossmann-like Domain"/>
    <property type="match status" value="1"/>
</dbReference>
<reference evidence="8" key="1">
    <citation type="submission" date="2020-09" db="EMBL/GenBank/DDBJ databases">
        <title>Secondary metabolite and genome analysis of marine Streptomyces chumphonensis KK1-2T.</title>
        <authorList>
            <person name="Phongsopitanun W."/>
            <person name="Kanchanasin P."/>
            <person name="Pittayakhajonwut P."/>
            <person name="Suwanborirux K."/>
            <person name="Tanasupawat S."/>
        </authorList>
    </citation>
    <scope>NUCLEOTIDE SEQUENCE</scope>
    <source>
        <strain evidence="8">KK1-2</strain>
    </source>
</reference>
<evidence type="ECO:0000313" key="8">
    <source>
        <dbReference type="EMBL" id="MBD3930047.1"/>
    </source>
</evidence>
<dbReference type="CDD" id="cd05930">
    <property type="entry name" value="A_NRPS"/>
    <property type="match status" value="1"/>
</dbReference>
<dbReference type="FunFam" id="1.10.1200.10:FF:000016">
    <property type="entry name" value="Non-ribosomal peptide synthase"/>
    <property type="match status" value="1"/>
</dbReference>
<dbReference type="PANTHER" id="PTHR45527">
    <property type="entry name" value="NONRIBOSOMAL PEPTIDE SYNTHETASE"/>
    <property type="match status" value="1"/>
</dbReference>
<dbReference type="NCBIfam" id="TIGR01733">
    <property type="entry name" value="AA-adenyl-dom"/>
    <property type="match status" value="2"/>
</dbReference>
<dbReference type="InterPro" id="IPR036291">
    <property type="entry name" value="NAD(P)-bd_dom_sf"/>
</dbReference>
<organism evidence="8 9">
    <name type="scientific">Streptomyces chumphonensis</name>
    <dbReference type="NCBI Taxonomy" id="1214925"/>
    <lineage>
        <taxon>Bacteria</taxon>
        <taxon>Bacillati</taxon>
        <taxon>Actinomycetota</taxon>
        <taxon>Actinomycetes</taxon>
        <taxon>Kitasatosporales</taxon>
        <taxon>Streptomycetaceae</taxon>
        <taxon>Streptomyces</taxon>
    </lineage>
</organism>
<dbReference type="InterPro" id="IPR006162">
    <property type="entry name" value="Ppantetheine_attach_site"/>
</dbReference>
<feature type="domain" description="Carrier" evidence="7">
    <location>
        <begin position="1010"/>
        <end position="1085"/>
    </location>
</feature>
<dbReference type="GO" id="GO:0044550">
    <property type="term" value="P:secondary metabolite biosynthetic process"/>
    <property type="evidence" value="ECO:0007669"/>
    <property type="project" value="UniProtKB-ARBA"/>
</dbReference>
<accession>A0A927IAQ2</accession>
<feature type="region of interest" description="Disordered" evidence="6">
    <location>
        <begin position="1"/>
        <end position="23"/>
    </location>
</feature>
<dbReference type="CDD" id="cd05235">
    <property type="entry name" value="SDR_e1"/>
    <property type="match status" value="1"/>
</dbReference>
<dbReference type="Gene3D" id="3.30.559.30">
    <property type="entry name" value="Nonribosomal peptide synthetase, condensation domain"/>
    <property type="match status" value="2"/>
</dbReference>
<protein>
    <submittedName>
        <fullName evidence="8">Amino acid adenylation domain-containing protein</fullName>
    </submittedName>
</protein>
<comment type="cofactor">
    <cofactor evidence="1">
        <name>pantetheine 4'-phosphate</name>
        <dbReference type="ChEBI" id="CHEBI:47942"/>
    </cofactor>
</comment>
<dbReference type="GO" id="GO:0016874">
    <property type="term" value="F:ligase activity"/>
    <property type="evidence" value="ECO:0007669"/>
    <property type="project" value="UniProtKB-KW"/>
</dbReference>
<dbReference type="PROSITE" id="PS00012">
    <property type="entry name" value="PHOSPHOPANTETHEINE"/>
    <property type="match status" value="1"/>
</dbReference>
<keyword evidence="3" id="KW-0596">Phosphopantetheine</keyword>
<dbReference type="NCBIfam" id="TIGR01746">
    <property type="entry name" value="Thioester-redct"/>
    <property type="match status" value="1"/>
</dbReference>
<evidence type="ECO:0000256" key="6">
    <source>
        <dbReference type="SAM" id="MobiDB-lite"/>
    </source>
</evidence>
<proteinExistence type="inferred from homology"/>
<dbReference type="Gene3D" id="3.30.559.10">
    <property type="entry name" value="Chloramphenicol acetyltransferase-like domain"/>
    <property type="match status" value="2"/>
</dbReference>
<feature type="region of interest" description="Disordered" evidence="6">
    <location>
        <begin position="987"/>
        <end position="1013"/>
    </location>
</feature>
<evidence type="ECO:0000259" key="7">
    <source>
        <dbReference type="PROSITE" id="PS50075"/>
    </source>
</evidence>
<name>A0A927IAQ2_9ACTN</name>
<dbReference type="PROSITE" id="PS50075">
    <property type="entry name" value="CARRIER"/>
    <property type="match status" value="2"/>
</dbReference>
<dbReference type="InterPro" id="IPR020845">
    <property type="entry name" value="AMP-binding_CS"/>
</dbReference>
<dbReference type="SUPFAM" id="SSF52777">
    <property type="entry name" value="CoA-dependent acyltransferases"/>
    <property type="match status" value="4"/>
</dbReference>
<dbReference type="CDD" id="cd19531">
    <property type="entry name" value="LCL_NRPS-like"/>
    <property type="match status" value="2"/>
</dbReference>
<dbReference type="EMBL" id="JACXYU010000001">
    <property type="protein sequence ID" value="MBD3930047.1"/>
    <property type="molecule type" value="Genomic_DNA"/>
</dbReference>
<dbReference type="PANTHER" id="PTHR45527:SF1">
    <property type="entry name" value="FATTY ACID SYNTHASE"/>
    <property type="match status" value="1"/>
</dbReference>
<dbReference type="PROSITE" id="PS00455">
    <property type="entry name" value="AMP_BINDING"/>
    <property type="match status" value="2"/>
</dbReference>
<dbReference type="InterPro" id="IPR020806">
    <property type="entry name" value="PKS_PP-bd"/>
</dbReference>
<dbReference type="SUPFAM" id="SSF47336">
    <property type="entry name" value="ACP-like"/>
    <property type="match status" value="2"/>
</dbReference>
<feature type="region of interest" description="Disordered" evidence="6">
    <location>
        <begin position="1080"/>
        <end position="1112"/>
    </location>
</feature>
<dbReference type="Gene3D" id="3.40.50.980">
    <property type="match status" value="2"/>
</dbReference>
<dbReference type="InterPro" id="IPR010080">
    <property type="entry name" value="Thioester_reductase-like_dom"/>
</dbReference>
<keyword evidence="4" id="KW-0597">Phosphoprotein</keyword>
<dbReference type="Pfam" id="PF00501">
    <property type="entry name" value="AMP-binding"/>
    <property type="match status" value="2"/>
</dbReference>